<dbReference type="GO" id="GO:0006302">
    <property type="term" value="P:double-strand break repair"/>
    <property type="evidence" value="ECO:0007669"/>
    <property type="project" value="InterPro"/>
</dbReference>
<dbReference type="GO" id="GO:0043138">
    <property type="term" value="F:3'-5' DNA helicase activity"/>
    <property type="evidence" value="ECO:0007669"/>
    <property type="project" value="UniProtKB-EC"/>
</dbReference>
<accession>S0ET22</accession>
<dbReference type="GO" id="GO:0005524">
    <property type="term" value="F:ATP binding"/>
    <property type="evidence" value="ECO:0007669"/>
    <property type="project" value="UniProtKB-UniRule"/>
</dbReference>
<keyword evidence="6 12" id="KW-0347">Helicase</keyword>
<evidence type="ECO:0000256" key="6">
    <source>
        <dbReference type="ARBA" id="ARBA00022806"/>
    </source>
</evidence>
<dbReference type="NCBIfam" id="NF004066">
    <property type="entry name" value="PRK05580.1-3"/>
    <property type="match status" value="1"/>
</dbReference>
<dbReference type="Pfam" id="PF00271">
    <property type="entry name" value="Helicase_C"/>
    <property type="match status" value="1"/>
</dbReference>
<dbReference type="InterPro" id="IPR041222">
    <property type="entry name" value="PriA_3primeBD"/>
</dbReference>
<dbReference type="AlphaFoldDB" id="S0ET22"/>
<evidence type="ECO:0000259" key="13">
    <source>
        <dbReference type="PROSITE" id="PS51192"/>
    </source>
</evidence>
<dbReference type="HOGENOM" id="CLU_013353_3_1_0"/>
<evidence type="ECO:0000256" key="4">
    <source>
        <dbReference type="ARBA" id="ARBA00022741"/>
    </source>
</evidence>
<dbReference type="PATRIC" id="fig|1303518.3.peg.664"/>
<dbReference type="OrthoDB" id="9759544at2"/>
<dbReference type="GO" id="GO:0006270">
    <property type="term" value="P:DNA replication initiation"/>
    <property type="evidence" value="ECO:0007669"/>
    <property type="project" value="TreeGrafter"/>
</dbReference>
<dbReference type="PROSITE" id="PS51192">
    <property type="entry name" value="HELICASE_ATP_BIND_1"/>
    <property type="match status" value="1"/>
</dbReference>
<evidence type="ECO:0000256" key="9">
    <source>
        <dbReference type="ARBA" id="ARBA00023125"/>
    </source>
</evidence>
<organism evidence="15 16">
    <name type="scientific">Chthonomonas calidirosea (strain DSM 23976 / ICMP 18418 / T49)</name>
    <dbReference type="NCBI Taxonomy" id="1303518"/>
    <lineage>
        <taxon>Bacteria</taxon>
        <taxon>Bacillati</taxon>
        <taxon>Armatimonadota</taxon>
        <taxon>Chthonomonadia</taxon>
        <taxon>Chthonomonadales</taxon>
        <taxon>Chthonomonadaceae</taxon>
        <taxon>Chthonomonas</taxon>
    </lineage>
</organism>
<evidence type="ECO:0000256" key="2">
    <source>
        <dbReference type="ARBA" id="ARBA00022705"/>
    </source>
</evidence>
<comment type="catalytic activity">
    <reaction evidence="12">
        <text>Couples ATP hydrolysis with the unwinding of duplex DNA by translocating in the 3'-5' direction.</text>
        <dbReference type="EC" id="5.6.2.4"/>
    </reaction>
</comment>
<feature type="binding site" evidence="12">
    <location>
        <position position="553"/>
    </location>
    <ligand>
        <name>Zn(2+)</name>
        <dbReference type="ChEBI" id="CHEBI:29105"/>
        <label>2</label>
    </ligand>
</feature>
<evidence type="ECO:0000259" key="14">
    <source>
        <dbReference type="PROSITE" id="PS51194"/>
    </source>
</evidence>
<comment type="similarity">
    <text evidence="12">Belongs to the helicase family. PriA subfamily.</text>
</comment>
<dbReference type="FunFam" id="3.40.50.300:FF:000489">
    <property type="entry name" value="Primosome assembly protein PriA"/>
    <property type="match status" value="1"/>
</dbReference>
<dbReference type="SUPFAM" id="SSF52540">
    <property type="entry name" value="P-loop containing nucleoside triphosphate hydrolases"/>
    <property type="match status" value="1"/>
</dbReference>
<feature type="binding site" evidence="12">
    <location>
        <position position="556"/>
    </location>
    <ligand>
        <name>Zn(2+)</name>
        <dbReference type="ChEBI" id="CHEBI:29105"/>
        <label>2</label>
    </ligand>
</feature>
<evidence type="ECO:0000313" key="16">
    <source>
        <dbReference type="Proteomes" id="UP000014227"/>
    </source>
</evidence>
<dbReference type="PROSITE" id="PS51194">
    <property type="entry name" value="HELICASE_CTER"/>
    <property type="match status" value="1"/>
</dbReference>
<comment type="function">
    <text evidence="12">Initiates the restart of stalled replication forks, which reloads the replicative helicase on sites other than the origin of replication. Recognizes and binds to abandoned replication forks and remodels them to uncover a helicase loading site. Promotes assembly of the primosome at these replication forks.</text>
</comment>
<feature type="domain" description="Helicase C-terminal" evidence="14">
    <location>
        <begin position="576"/>
        <end position="748"/>
    </location>
</feature>
<keyword evidence="10 12" id="KW-0413">Isomerase</keyword>
<dbReference type="GO" id="GO:0016887">
    <property type="term" value="F:ATP hydrolysis activity"/>
    <property type="evidence" value="ECO:0007669"/>
    <property type="project" value="RHEA"/>
</dbReference>
<dbReference type="EC" id="5.6.2.4" evidence="12"/>
<evidence type="ECO:0000256" key="3">
    <source>
        <dbReference type="ARBA" id="ARBA00022723"/>
    </source>
</evidence>
<evidence type="ECO:0000256" key="12">
    <source>
        <dbReference type="HAMAP-Rule" id="MF_00983"/>
    </source>
</evidence>
<dbReference type="InterPro" id="IPR014001">
    <property type="entry name" value="Helicase_ATP-bd"/>
</dbReference>
<keyword evidence="5 12" id="KW-0378">Hydrolase</keyword>
<dbReference type="GO" id="GO:0008270">
    <property type="term" value="F:zinc ion binding"/>
    <property type="evidence" value="ECO:0007669"/>
    <property type="project" value="UniProtKB-UniRule"/>
</dbReference>
<dbReference type="Gene3D" id="3.40.1440.60">
    <property type="entry name" value="PriA, 3(prime) DNA-binding domain"/>
    <property type="match status" value="1"/>
</dbReference>
<dbReference type="InterPro" id="IPR005259">
    <property type="entry name" value="PriA"/>
</dbReference>
<evidence type="ECO:0000256" key="8">
    <source>
        <dbReference type="ARBA" id="ARBA00022840"/>
    </source>
</evidence>
<dbReference type="PANTHER" id="PTHR30580:SF0">
    <property type="entry name" value="PRIMOSOMAL PROTEIN N"/>
    <property type="match status" value="1"/>
</dbReference>
<dbReference type="GO" id="GO:0006269">
    <property type="term" value="P:DNA replication, synthesis of primer"/>
    <property type="evidence" value="ECO:0007669"/>
    <property type="project" value="UniProtKB-KW"/>
</dbReference>
<feature type="binding site" evidence="12">
    <location>
        <position position="544"/>
    </location>
    <ligand>
        <name>Zn(2+)</name>
        <dbReference type="ChEBI" id="CHEBI:29105"/>
        <label>1</label>
    </ligand>
</feature>
<dbReference type="HAMAP" id="MF_00983">
    <property type="entry name" value="PriA"/>
    <property type="match status" value="1"/>
</dbReference>
<dbReference type="InParanoid" id="S0ET22"/>
<dbReference type="SMART" id="SM00490">
    <property type="entry name" value="HELICc"/>
    <property type="match status" value="1"/>
</dbReference>
<keyword evidence="7 12" id="KW-0862">Zinc</keyword>
<dbReference type="InterPro" id="IPR042115">
    <property type="entry name" value="PriA_3primeBD_sf"/>
</dbReference>
<keyword evidence="8 12" id="KW-0067">ATP-binding</keyword>
<dbReference type="Pfam" id="PF18074">
    <property type="entry name" value="PriA_C"/>
    <property type="match status" value="1"/>
</dbReference>
<dbReference type="Pfam" id="PF00270">
    <property type="entry name" value="DEAD"/>
    <property type="match status" value="1"/>
</dbReference>
<protein>
    <recommendedName>
        <fullName evidence="12">Replication restart protein PriA</fullName>
    </recommendedName>
    <alternativeName>
        <fullName evidence="12">ATP-dependent DNA helicase PriA</fullName>
        <ecNumber evidence="12">5.6.2.4</ecNumber>
    </alternativeName>
    <alternativeName>
        <fullName evidence="12">DNA 3'-5' helicase PriA</fullName>
    </alternativeName>
</protein>
<proteinExistence type="inferred from homology"/>
<dbReference type="GO" id="GO:0006310">
    <property type="term" value="P:DNA recombination"/>
    <property type="evidence" value="ECO:0007669"/>
    <property type="project" value="InterPro"/>
</dbReference>
<dbReference type="Pfam" id="PF18319">
    <property type="entry name" value="Zn_ribbon_PriA"/>
    <property type="match status" value="1"/>
</dbReference>
<feature type="binding site" evidence="12">
    <location>
        <position position="587"/>
    </location>
    <ligand>
        <name>Zn(2+)</name>
        <dbReference type="ChEBI" id="CHEBI:29105"/>
        <label>1</label>
    </ligand>
</feature>
<evidence type="ECO:0000256" key="5">
    <source>
        <dbReference type="ARBA" id="ARBA00022801"/>
    </source>
</evidence>
<dbReference type="Pfam" id="PF17764">
    <property type="entry name" value="PriA_3primeBD"/>
    <property type="match status" value="1"/>
</dbReference>
<keyword evidence="9 12" id="KW-0238">DNA-binding</keyword>
<dbReference type="PANTHER" id="PTHR30580">
    <property type="entry name" value="PRIMOSOMAL PROTEIN N"/>
    <property type="match status" value="1"/>
</dbReference>
<dbReference type="Gene3D" id="3.40.50.300">
    <property type="entry name" value="P-loop containing nucleotide triphosphate hydrolases"/>
    <property type="match status" value="2"/>
</dbReference>
<dbReference type="EMBL" id="HF951689">
    <property type="protein sequence ID" value="CCW34484.1"/>
    <property type="molecule type" value="Genomic_DNA"/>
</dbReference>
<dbReference type="FunCoup" id="S0ET22">
    <property type="interactions" value="389"/>
</dbReference>
<comment type="subunit">
    <text evidence="12">Component of the replication restart primosome.</text>
</comment>
<keyword evidence="4 12" id="KW-0547">Nucleotide-binding</keyword>
<dbReference type="InterPro" id="IPR011545">
    <property type="entry name" value="DEAD/DEAH_box_helicase_dom"/>
</dbReference>
<dbReference type="GO" id="GO:1990077">
    <property type="term" value="C:primosome complex"/>
    <property type="evidence" value="ECO:0007669"/>
    <property type="project" value="UniProtKB-UniRule"/>
</dbReference>
<dbReference type="STRING" id="454171.CP488_00494"/>
<evidence type="ECO:0000256" key="10">
    <source>
        <dbReference type="ARBA" id="ARBA00023235"/>
    </source>
</evidence>
<dbReference type="InterPro" id="IPR041236">
    <property type="entry name" value="PriA_C"/>
</dbReference>
<name>S0ET22_CHTCT</name>
<dbReference type="InterPro" id="IPR040498">
    <property type="entry name" value="PriA_CRR"/>
</dbReference>
<comment type="cofactor">
    <cofactor evidence="12">
        <name>Zn(2+)</name>
        <dbReference type="ChEBI" id="CHEBI:29105"/>
    </cofactor>
    <text evidence="12">Binds 2 zinc ions per subunit.</text>
</comment>
<feature type="binding site" evidence="12">
    <location>
        <position position="574"/>
    </location>
    <ligand>
        <name>Zn(2+)</name>
        <dbReference type="ChEBI" id="CHEBI:29105"/>
        <label>2</label>
    </ligand>
</feature>
<dbReference type="NCBIfam" id="TIGR00595">
    <property type="entry name" value="priA"/>
    <property type="match status" value="1"/>
</dbReference>
<reference evidence="16" key="1">
    <citation type="submission" date="2013-03" db="EMBL/GenBank/DDBJ databases">
        <title>Genome sequence of Chthonomonas calidirosea, the first sequenced genome from the Armatimonadetes phylum (formally candidate division OP10).</title>
        <authorList>
            <person name="Lee K.C.Y."/>
            <person name="Morgan X.C."/>
            <person name="Dunfield P.F."/>
            <person name="Tamas I."/>
            <person name="Houghton K.M."/>
            <person name="Vyssotski M."/>
            <person name="Ryan J.L.J."/>
            <person name="Lagutin K."/>
            <person name="McDonald I.R."/>
            <person name="Stott M.B."/>
        </authorList>
    </citation>
    <scope>NUCLEOTIDE SEQUENCE [LARGE SCALE GENOMIC DNA]</scope>
    <source>
        <strain evidence="16">DSM 23976 / ICMP 18418 / T49</strain>
    </source>
</reference>
<gene>
    <name evidence="12" type="primary">priA</name>
    <name evidence="15" type="ORF">CCALI_00659</name>
</gene>
<dbReference type="InterPro" id="IPR001650">
    <property type="entry name" value="Helicase_C-like"/>
</dbReference>
<dbReference type="SMART" id="SM00487">
    <property type="entry name" value="DEXDc"/>
    <property type="match status" value="1"/>
</dbReference>
<evidence type="ECO:0000313" key="15">
    <source>
        <dbReference type="EMBL" id="CCW34484.1"/>
    </source>
</evidence>
<sequence>MIQPDAHSQTGSLWEEYAVYDIAEVVVDVEAPDLAPTYSYLIPESLRNQLKVGHCVHVSFAGREVLGYVLERKTLPQDDPLCAKLKPILGIVPEAISITAEQIALARWMEEHYVCSLQDALRCVAPNALGARLTIKVRLRDPNLRGRDLGKAVKQAHLIETLYSLGGEAELEELRKAAALDDFRTVYKTLLSKQLLLEKREIVRSGTALQKIKLYSLGPAAEVIGLAGLGRRSPQQQQILHVLQENTRAGQAEMTAAEIIEGSGASYASLRALVKQGILSVRETTRYRLPYKATSRRTAPPSLTQSQQQATQRIRSFLQSRSPKTLLLFGVTASGKTEVYLDAISYTLSQGLNALVLLPEIALTTQVADTFIGRFGEQVALLHSRLSEGERYDEWRRVQSGEAHIVIGARSAIFAPLQNIGLIIMDEEHEPSYKQEKVPRYSTRALAEERAQYNNAVLLLGSATPALESFYASECGTIERIEMLERVDNRPLPHVHIVDMRQEFQKKPTLFAQPLVEAIADRLSRREQVILFLNRRGYSQFVLCRDCGWTARCPNCAISLAFHLADRSLKCHHCNYLSSAPLLCPQCGGNRVKGFGLGTERVEEEALLRFPQARIARLDRDTTTRKEAHARIVRDFRQGEADILIGTQMVAKGLDFPKVTLVGVINADTAINMPDFRAAERTFQLLTQVAGRAGRGDIAGEVIIQTFCPEHYAIQAASRHDYIAFYRQELIYRKELCYPPFSRLANLICASTNEEVAASGAERLAAVLARLRPASVEIIGPAPASIPKLKTQFRHHVVLRTSVEFPLHLLIRQALDSLPSSLRPLIMVDIDPISMA</sequence>
<dbReference type="CDD" id="cd18804">
    <property type="entry name" value="SF2_C_priA"/>
    <property type="match status" value="1"/>
</dbReference>
<dbReference type="KEGG" id="ccz:CCALI_00659"/>
<feature type="binding site" evidence="12">
    <location>
        <position position="571"/>
    </location>
    <ligand>
        <name>Zn(2+)</name>
        <dbReference type="ChEBI" id="CHEBI:29105"/>
        <label>2</label>
    </ligand>
</feature>
<evidence type="ECO:0000256" key="1">
    <source>
        <dbReference type="ARBA" id="ARBA00022515"/>
    </source>
</evidence>
<keyword evidence="2 12" id="KW-0235">DNA replication</keyword>
<feature type="binding site" evidence="12">
    <location>
        <position position="547"/>
    </location>
    <ligand>
        <name>Zn(2+)</name>
        <dbReference type="ChEBI" id="CHEBI:29105"/>
        <label>1</label>
    </ligand>
</feature>
<keyword evidence="1 12" id="KW-0639">Primosome</keyword>
<dbReference type="eggNOG" id="COG1198">
    <property type="taxonomic scope" value="Bacteria"/>
</dbReference>
<evidence type="ECO:0000256" key="7">
    <source>
        <dbReference type="ARBA" id="ARBA00022833"/>
    </source>
</evidence>
<comment type="catalytic activity">
    <reaction evidence="11 12">
        <text>ATP + H2O = ADP + phosphate + H(+)</text>
        <dbReference type="Rhea" id="RHEA:13065"/>
        <dbReference type="ChEBI" id="CHEBI:15377"/>
        <dbReference type="ChEBI" id="CHEBI:15378"/>
        <dbReference type="ChEBI" id="CHEBI:30616"/>
        <dbReference type="ChEBI" id="CHEBI:43474"/>
        <dbReference type="ChEBI" id="CHEBI:456216"/>
        <dbReference type="EC" id="5.6.2.4"/>
    </reaction>
</comment>
<keyword evidence="16" id="KW-1185">Reference proteome</keyword>
<feature type="binding site" evidence="12">
    <location>
        <position position="584"/>
    </location>
    <ligand>
        <name>Zn(2+)</name>
        <dbReference type="ChEBI" id="CHEBI:29105"/>
        <label>1</label>
    </ligand>
</feature>
<dbReference type="CDD" id="cd17929">
    <property type="entry name" value="DEXHc_priA"/>
    <property type="match status" value="1"/>
</dbReference>
<evidence type="ECO:0000256" key="11">
    <source>
        <dbReference type="ARBA" id="ARBA00048988"/>
    </source>
</evidence>
<dbReference type="Proteomes" id="UP000014227">
    <property type="component" value="Chromosome I"/>
</dbReference>
<dbReference type="InterPro" id="IPR027417">
    <property type="entry name" value="P-loop_NTPase"/>
</dbReference>
<feature type="domain" description="Helicase ATP-binding" evidence="13">
    <location>
        <begin position="317"/>
        <end position="483"/>
    </location>
</feature>
<dbReference type="GO" id="GO:0003677">
    <property type="term" value="F:DNA binding"/>
    <property type="evidence" value="ECO:0007669"/>
    <property type="project" value="UniProtKB-UniRule"/>
</dbReference>
<dbReference type="RefSeq" id="WP_016482046.1">
    <property type="nucleotide sequence ID" value="NC_021487.1"/>
</dbReference>
<keyword evidence="3 12" id="KW-0479">Metal-binding</keyword>